<dbReference type="InterPro" id="IPR009080">
    <property type="entry name" value="tRNAsynth_Ia_anticodon-bd"/>
</dbReference>
<dbReference type="STRING" id="45076.Lwor_0054"/>
<keyword evidence="7 10" id="KW-0030">Aminoacyl-tRNA synthetase</keyword>
<dbReference type="NCBIfam" id="NF004349">
    <property type="entry name" value="PRK05729.1"/>
    <property type="match status" value="1"/>
</dbReference>
<dbReference type="Pfam" id="PF00133">
    <property type="entry name" value="tRNA-synt_1"/>
    <property type="match status" value="1"/>
</dbReference>
<dbReference type="InterPro" id="IPR037118">
    <property type="entry name" value="Val-tRNA_synth_C_sf"/>
</dbReference>
<keyword evidence="6 10" id="KW-0175">Coiled coil</keyword>
<dbReference type="PANTHER" id="PTHR11946">
    <property type="entry name" value="VALYL-TRNA SYNTHETASES"/>
    <property type="match status" value="1"/>
</dbReference>
<comment type="domain">
    <text evidence="10">ValRS has two distinct active sites: one for aminoacylation and one for editing. The misactivated threonine is translocated from the active site to the editing site.</text>
</comment>
<dbReference type="GO" id="GO:0005524">
    <property type="term" value="F:ATP binding"/>
    <property type="evidence" value="ECO:0007669"/>
    <property type="project" value="UniProtKB-UniRule"/>
</dbReference>
<feature type="short sequence motif" description="'KMSKS' region" evidence="10">
    <location>
        <begin position="565"/>
        <end position="569"/>
    </location>
</feature>
<dbReference type="SUPFAM" id="SSF50677">
    <property type="entry name" value="ValRS/IleRS/LeuRS editing domain"/>
    <property type="match status" value="1"/>
</dbReference>
<dbReference type="InterPro" id="IPR033705">
    <property type="entry name" value="Anticodon_Ia_Val"/>
</dbReference>
<evidence type="ECO:0000256" key="2">
    <source>
        <dbReference type="ARBA" id="ARBA00022598"/>
    </source>
</evidence>
<protein>
    <recommendedName>
        <fullName evidence="10">Valine--tRNA ligase</fullName>
        <ecNumber evidence="10">6.1.1.9</ecNumber>
    </recommendedName>
    <alternativeName>
        <fullName evidence="10">Valyl-tRNA synthetase</fullName>
        <shortName evidence="10">ValRS</shortName>
    </alternativeName>
</protein>
<dbReference type="PANTHER" id="PTHR11946:SF93">
    <property type="entry name" value="VALINE--TRNA LIGASE, CHLOROPLASTIC_MITOCHONDRIAL 2"/>
    <property type="match status" value="1"/>
</dbReference>
<keyword evidence="5 10" id="KW-0648">Protein biosynthesis</keyword>
<dbReference type="Pfam" id="PF08264">
    <property type="entry name" value="Anticodon_1"/>
    <property type="match status" value="1"/>
</dbReference>
<dbReference type="PRINTS" id="PR00986">
    <property type="entry name" value="TRNASYNTHVAL"/>
</dbReference>
<accession>A0A0W1ALE8</accession>
<name>A0A0W1ALE8_9GAMM</name>
<dbReference type="Gene3D" id="1.10.730.10">
    <property type="entry name" value="Isoleucyl-tRNA Synthetase, Domain 1"/>
    <property type="match status" value="1"/>
</dbReference>
<dbReference type="InterPro" id="IPR001412">
    <property type="entry name" value="aa-tRNA-synth_I_CS"/>
</dbReference>
<keyword evidence="3 10" id="KW-0547">Nucleotide-binding</keyword>
<dbReference type="FunFam" id="1.10.730.10:FF:000009">
    <property type="entry name" value="Valine--tRNA ligase, mitochondrial"/>
    <property type="match status" value="1"/>
</dbReference>
<proteinExistence type="inferred from homology"/>
<keyword evidence="15" id="KW-1185">Reference proteome</keyword>
<dbReference type="InterPro" id="IPR013155">
    <property type="entry name" value="M/V/L/I-tRNA-synth_anticd-bd"/>
</dbReference>
<comment type="caution">
    <text evidence="14">The sequence shown here is derived from an EMBL/GenBank/DDBJ whole genome shotgun (WGS) entry which is preliminary data.</text>
</comment>
<evidence type="ECO:0000259" key="11">
    <source>
        <dbReference type="Pfam" id="PF00133"/>
    </source>
</evidence>
<dbReference type="GO" id="GO:0005829">
    <property type="term" value="C:cytosol"/>
    <property type="evidence" value="ECO:0007669"/>
    <property type="project" value="TreeGrafter"/>
</dbReference>
<dbReference type="AlphaFoldDB" id="A0A0W1ALE8"/>
<feature type="domain" description="Valyl-tRNA synthetase tRNA-binding arm" evidence="13">
    <location>
        <begin position="899"/>
        <end position="960"/>
    </location>
</feature>
<feature type="domain" description="Methionyl/Valyl/Leucyl/Isoleucyl-tRNA synthetase anticodon-binding" evidence="12">
    <location>
        <begin position="685"/>
        <end position="834"/>
    </location>
</feature>
<dbReference type="InterPro" id="IPR010978">
    <property type="entry name" value="tRNA-bd_arm"/>
</dbReference>
<gene>
    <name evidence="10 14" type="primary">valS</name>
    <name evidence="14" type="ORF">Lwor_0054</name>
</gene>
<dbReference type="FunFam" id="3.40.50.620:FF:000020">
    <property type="entry name" value="Valine--tRNA ligase, mitochondrial"/>
    <property type="match status" value="1"/>
</dbReference>
<dbReference type="CDD" id="cd07962">
    <property type="entry name" value="Anticodon_Ia_Val"/>
    <property type="match status" value="1"/>
</dbReference>
<dbReference type="EMBL" id="LNZC01000001">
    <property type="protein sequence ID" value="KTD82134.1"/>
    <property type="molecule type" value="Genomic_DNA"/>
</dbReference>
<dbReference type="GO" id="GO:0006438">
    <property type="term" value="P:valyl-tRNA aminoacylation"/>
    <property type="evidence" value="ECO:0007669"/>
    <property type="project" value="UniProtKB-UniRule"/>
</dbReference>
<dbReference type="InterPro" id="IPR002303">
    <property type="entry name" value="Valyl-tRNA_ligase"/>
</dbReference>
<dbReference type="NCBIfam" id="TIGR00422">
    <property type="entry name" value="valS"/>
    <property type="match status" value="1"/>
</dbReference>
<dbReference type="FunFam" id="1.10.287.380:FF:000001">
    <property type="entry name" value="Valine--tRNA ligase"/>
    <property type="match status" value="1"/>
</dbReference>
<organism evidence="14 15">
    <name type="scientific">Legionella worsleiensis</name>
    <dbReference type="NCBI Taxonomy" id="45076"/>
    <lineage>
        <taxon>Bacteria</taxon>
        <taxon>Pseudomonadati</taxon>
        <taxon>Pseudomonadota</taxon>
        <taxon>Gammaproteobacteria</taxon>
        <taxon>Legionellales</taxon>
        <taxon>Legionellaceae</taxon>
        <taxon>Legionella</taxon>
    </lineage>
</organism>
<evidence type="ECO:0000256" key="8">
    <source>
        <dbReference type="ARBA" id="ARBA00047552"/>
    </source>
</evidence>
<dbReference type="FunFam" id="3.40.50.620:FF:000073">
    <property type="entry name" value="Valine--tRNA ligase"/>
    <property type="match status" value="1"/>
</dbReference>
<dbReference type="SUPFAM" id="SSF52374">
    <property type="entry name" value="Nucleotidylyl transferase"/>
    <property type="match status" value="1"/>
</dbReference>
<dbReference type="Proteomes" id="UP000054662">
    <property type="component" value="Unassembled WGS sequence"/>
</dbReference>
<dbReference type="CDD" id="cd00817">
    <property type="entry name" value="ValRS_core"/>
    <property type="match status" value="1"/>
</dbReference>
<dbReference type="InterPro" id="IPR002300">
    <property type="entry name" value="aa-tRNA-synth_Ia"/>
</dbReference>
<dbReference type="InterPro" id="IPR014729">
    <property type="entry name" value="Rossmann-like_a/b/a_fold"/>
</dbReference>
<dbReference type="GO" id="GO:0004832">
    <property type="term" value="F:valine-tRNA ligase activity"/>
    <property type="evidence" value="ECO:0007669"/>
    <property type="project" value="UniProtKB-UniRule"/>
</dbReference>
<evidence type="ECO:0000313" key="14">
    <source>
        <dbReference type="EMBL" id="KTD82134.1"/>
    </source>
</evidence>
<dbReference type="HAMAP" id="MF_02004">
    <property type="entry name" value="Val_tRNA_synth_type1"/>
    <property type="match status" value="1"/>
</dbReference>
<dbReference type="PATRIC" id="fig|45076.6.peg.56"/>
<keyword evidence="1 10" id="KW-0963">Cytoplasm</keyword>
<evidence type="ECO:0000256" key="10">
    <source>
        <dbReference type="HAMAP-Rule" id="MF_02004"/>
    </source>
</evidence>
<evidence type="ECO:0000256" key="3">
    <source>
        <dbReference type="ARBA" id="ARBA00022741"/>
    </source>
</evidence>
<evidence type="ECO:0000259" key="12">
    <source>
        <dbReference type="Pfam" id="PF08264"/>
    </source>
</evidence>
<dbReference type="SUPFAM" id="SSF47323">
    <property type="entry name" value="Anticodon-binding domain of a subclass of class I aminoacyl-tRNA synthetases"/>
    <property type="match status" value="1"/>
</dbReference>
<dbReference type="InterPro" id="IPR019499">
    <property type="entry name" value="Val-tRNA_synth_tRNA-bd"/>
</dbReference>
<evidence type="ECO:0000256" key="7">
    <source>
        <dbReference type="ARBA" id="ARBA00023146"/>
    </source>
</evidence>
<evidence type="ECO:0000256" key="4">
    <source>
        <dbReference type="ARBA" id="ARBA00022840"/>
    </source>
</evidence>
<evidence type="ECO:0000313" key="15">
    <source>
        <dbReference type="Proteomes" id="UP000054662"/>
    </source>
</evidence>
<reference evidence="14 15" key="1">
    <citation type="submission" date="2015-11" db="EMBL/GenBank/DDBJ databases">
        <title>Genomic analysis of 38 Legionella species identifies large and diverse effector repertoires.</title>
        <authorList>
            <person name="Burstein D."/>
            <person name="Amaro F."/>
            <person name="Zusman T."/>
            <person name="Lifshitz Z."/>
            <person name="Cohen O."/>
            <person name="Gilbert J.A."/>
            <person name="Pupko T."/>
            <person name="Shuman H.A."/>
            <person name="Segal G."/>
        </authorList>
    </citation>
    <scope>NUCLEOTIDE SEQUENCE [LARGE SCALE GENOMIC DNA]</scope>
    <source>
        <strain evidence="14 15">ATCC 49508</strain>
    </source>
</reference>
<comment type="similarity">
    <text evidence="9 10">Belongs to the class-I aminoacyl-tRNA synthetase family. ValS type 1 subfamily.</text>
</comment>
<dbReference type="EC" id="6.1.1.9" evidence="10"/>
<evidence type="ECO:0000256" key="6">
    <source>
        <dbReference type="ARBA" id="ARBA00023054"/>
    </source>
</evidence>
<feature type="short sequence motif" description="'HIGH' region" evidence="10">
    <location>
        <begin position="83"/>
        <end position="93"/>
    </location>
</feature>
<dbReference type="InterPro" id="IPR009008">
    <property type="entry name" value="Val/Leu/Ile-tRNA-synth_edit"/>
</dbReference>
<comment type="subunit">
    <text evidence="10">Monomer.</text>
</comment>
<keyword evidence="4 10" id="KW-0067">ATP-binding</keyword>
<comment type="function">
    <text evidence="10">Catalyzes the attachment of valine to tRNA(Val). As ValRS can inadvertently accommodate and process structurally similar amino acids such as threonine, to avoid such errors, it has a 'posttransfer' editing activity that hydrolyzes mischarged Thr-tRNA(Val) in a tRNA-dependent manner.</text>
</comment>
<evidence type="ECO:0000256" key="1">
    <source>
        <dbReference type="ARBA" id="ARBA00022490"/>
    </source>
</evidence>
<dbReference type="Pfam" id="PF10458">
    <property type="entry name" value="Val_tRNA-synt_C"/>
    <property type="match status" value="1"/>
</dbReference>
<evidence type="ECO:0000256" key="9">
    <source>
        <dbReference type="ARBA" id="ARBA00060830"/>
    </source>
</evidence>
<comment type="catalytic activity">
    <reaction evidence="8 10">
        <text>tRNA(Val) + L-valine + ATP = L-valyl-tRNA(Val) + AMP + diphosphate</text>
        <dbReference type="Rhea" id="RHEA:10704"/>
        <dbReference type="Rhea" id="RHEA-COMP:9672"/>
        <dbReference type="Rhea" id="RHEA-COMP:9708"/>
        <dbReference type="ChEBI" id="CHEBI:30616"/>
        <dbReference type="ChEBI" id="CHEBI:33019"/>
        <dbReference type="ChEBI" id="CHEBI:57762"/>
        <dbReference type="ChEBI" id="CHEBI:78442"/>
        <dbReference type="ChEBI" id="CHEBI:78537"/>
        <dbReference type="ChEBI" id="CHEBI:456215"/>
        <dbReference type="EC" id="6.1.1.9"/>
    </reaction>
</comment>
<evidence type="ECO:0000256" key="5">
    <source>
        <dbReference type="ARBA" id="ARBA00022917"/>
    </source>
</evidence>
<dbReference type="Gene3D" id="1.10.287.380">
    <property type="entry name" value="Valyl-tRNA synthetase, C-terminal domain"/>
    <property type="match status" value="1"/>
</dbReference>
<feature type="domain" description="Aminoacyl-tRNA synthetase class Ia" evidence="11">
    <location>
        <begin position="57"/>
        <end position="642"/>
    </location>
</feature>
<dbReference type="FunFam" id="3.90.740.10:FF:000005">
    <property type="entry name" value="Valine--tRNA ligase, mitochondrial"/>
    <property type="match status" value="1"/>
</dbReference>
<dbReference type="Gene3D" id="3.40.50.620">
    <property type="entry name" value="HUPs"/>
    <property type="match status" value="2"/>
</dbReference>
<dbReference type="SUPFAM" id="SSF46589">
    <property type="entry name" value="tRNA-binding arm"/>
    <property type="match status" value="1"/>
</dbReference>
<dbReference type="GO" id="GO:0002161">
    <property type="term" value="F:aminoacyl-tRNA deacylase activity"/>
    <property type="evidence" value="ECO:0007669"/>
    <property type="project" value="InterPro"/>
</dbReference>
<sequence length="964" mass="110814">MPPNPAALFPKNQPVVRHQIRHNIGHVPLVCDTILAFTSTGLIMDKTYSPEAIEQASYKKWESHNYFQPRGDGKRFCIMLPPPNVTGSLHMGHGFQHTIMDALTRYHRMVGDKTLWQPGTDHAGISTQLVVERQLDAQGISRKDLTREQFLEYVWKWKNESGNTITQQMRRLGDSVDWSRERFTMDEGLSAAVQKVFVQLHDEGLIYRGTRLVNWDPKLGTAVSDLEVLAEEEEGFLWHIRYPVVDSNEYIVVATTRPETLLGDSAVAVHPDDPRFKHLIGQQVHLPLCDRTIPIIADEYVDQEFGSGCVKITPAHDFNDHEVGKRHQLPLISILTKKATINKNAPLKYQGMDRFVAREQIIKDLQETGALIKTEPHVLKVPRGEKSNVVIEPLLTDQWYVKTKPLAEPAIAAVKKGDIRFIPETWTKTYFQWMDNIEDWCISRQLWWGHRIPAWYDNHGNVYVGYSENDVRFKYKIDDTTPLKQDEDVLDTWFSSALWPFSTLGWPERTPELEQFYPTSVLVTGFDIIFFWVARMIMMGLKFTGKIPFKDVFITGLIRDSEGHKMSKSKGNVLDPIDIINGIDIESLVAKRTSNLMLTSVRDKIEKATRKEFPEGISAYGTDALRFTYCSLASTGRNVRFDIGRVEGYRNFCNKLWNAARYVLLNLDEEHIDFGDGAFQYSPADQWILSRLQRTIGTVHHYFETYRFDLLANTLYEFVWHEYCDWYLELSKPILQDEHALSAMKRGTRRTLIHVLDQILKLLHPLMPFITEEIWHRTTKCTNENGNSIMLSSYPQVDEQFINDTVEEELDWLKSAIQAIRTIRSEMSISPAKLIPLTIRNCTPELKKRIEKYQQTLKALSKVTEIHYLAADEAIPVSATAVLGEIELLIPMANLIDKEAELTRLAKELAKLDKDIDLAQGKLNNPKFTDKAPAEIIAKEQEKLSQAQIAKDKLLQHKTRIETL</sequence>
<feature type="binding site" evidence="10">
    <location>
        <position position="568"/>
    </location>
    <ligand>
        <name>ATP</name>
        <dbReference type="ChEBI" id="CHEBI:30616"/>
    </ligand>
</feature>
<comment type="subcellular location">
    <subcellularLocation>
        <location evidence="10">Cytoplasm</location>
    </subcellularLocation>
</comment>
<evidence type="ECO:0000259" key="13">
    <source>
        <dbReference type="Pfam" id="PF10458"/>
    </source>
</evidence>
<comment type="domain">
    <text evidence="10">The C-terminal coiled-coil domain is crucial for aminoacylation activity.</text>
</comment>
<feature type="coiled-coil region" evidence="10">
    <location>
        <begin position="895"/>
        <end position="957"/>
    </location>
</feature>
<dbReference type="PROSITE" id="PS00178">
    <property type="entry name" value="AA_TRNA_LIGASE_I"/>
    <property type="match status" value="1"/>
</dbReference>
<keyword evidence="2 10" id="KW-0436">Ligase</keyword>